<dbReference type="GO" id="GO:0008233">
    <property type="term" value="F:peptidase activity"/>
    <property type="evidence" value="ECO:0007669"/>
    <property type="project" value="InterPro"/>
</dbReference>
<dbReference type="AlphaFoldDB" id="A0A5D4XPG8"/>
<dbReference type="SUPFAM" id="SSF47090">
    <property type="entry name" value="PGBD-like"/>
    <property type="match status" value="1"/>
</dbReference>
<dbReference type="InterPro" id="IPR036365">
    <property type="entry name" value="PGBD-like_sf"/>
</dbReference>
<gene>
    <name evidence="2" type="ORF">FZO89_05950</name>
</gene>
<dbReference type="CDD" id="cd14845">
    <property type="entry name" value="L-Ala-D-Glu_peptidase_like"/>
    <property type="match status" value="1"/>
</dbReference>
<dbReference type="Gene3D" id="3.30.1380.10">
    <property type="match status" value="1"/>
</dbReference>
<comment type="caution">
    <text evidence="2">The sequence shown here is derived from an EMBL/GenBank/DDBJ whole genome shotgun (WGS) entry which is preliminary data.</text>
</comment>
<dbReference type="SUPFAM" id="SSF55166">
    <property type="entry name" value="Hedgehog/DD-peptidase"/>
    <property type="match status" value="1"/>
</dbReference>
<dbReference type="Pfam" id="PF01471">
    <property type="entry name" value="PG_binding_1"/>
    <property type="match status" value="1"/>
</dbReference>
<dbReference type="InterPro" id="IPR018392">
    <property type="entry name" value="LysM"/>
</dbReference>
<dbReference type="Gene3D" id="1.10.101.10">
    <property type="entry name" value="PGBD-like superfamily/PGBD"/>
    <property type="match status" value="1"/>
</dbReference>
<dbReference type="SMART" id="SM00257">
    <property type="entry name" value="LysM"/>
    <property type="match status" value="1"/>
</dbReference>
<dbReference type="Proteomes" id="UP000324973">
    <property type="component" value="Unassembled WGS sequence"/>
</dbReference>
<evidence type="ECO:0000313" key="3">
    <source>
        <dbReference type="Proteomes" id="UP000324973"/>
    </source>
</evidence>
<dbReference type="CDD" id="cd00118">
    <property type="entry name" value="LysM"/>
    <property type="match status" value="1"/>
</dbReference>
<evidence type="ECO:0000259" key="1">
    <source>
        <dbReference type="PROSITE" id="PS51782"/>
    </source>
</evidence>
<dbReference type="Pfam" id="PF13539">
    <property type="entry name" value="Peptidase_M15_4"/>
    <property type="match status" value="1"/>
</dbReference>
<reference evidence="2 3" key="1">
    <citation type="submission" date="2019-08" db="EMBL/GenBank/DDBJ databases">
        <title>Luteimonas viscosus sp. nov., isolated from soil of a sunflower field.</title>
        <authorList>
            <person name="Jianli Z."/>
            <person name="Ying Z."/>
        </authorList>
    </citation>
    <scope>NUCLEOTIDE SEQUENCE [LARGE SCALE GENOMIC DNA]</scope>
    <source>
        <strain evidence="2 3">XBU10</strain>
    </source>
</reference>
<accession>A0A5D4XPG8</accession>
<dbReference type="InterPro" id="IPR036779">
    <property type="entry name" value="LysM_dom_sf"/>
</dbReference>
<dbReference type="PROSITE" id="PS51782">
    <property type="entry name" value="LYSM"/>
    <property type="match status" value="1"/>
</dbReference>
<dbReference type="InterPro" id="IPR039561">
    <property type="entry name" value="Peptidase_M15C"/>
</dbReference>
<organism evidence="2 3">
    <name type="scientific">Luteimonas viscosa</name>
    <dbReference type="NCBI Taxonomy" id="1132694"/>
    <lineage>
        <taxon>Bacteria</taxon>
        <taxon>Pseudomonadati</taxon>
        <taxon>Pseudomonadota</taxon>
        <taxon>Gammaproteobacteria</taxon>
        <taxon>Lysobacterales</taxon>
        <taxon>Lysobacteraceae</taxon>
        <taxon>Luteimonas</taxon>
    </lineage>
</organism>
<name>A0A5D4XPG8_9GAMM</name>
<proteinExistence type="predicted"/>
<keyword evidence="3" id="KW-1185">Reference proteome</keyword>
<dbReference type="InterPro" id="IPR036366">
    <property type="entry name" value="PGBDSf"/>
</dbReference>
<dbReference type="RefSeq" id="WP_149102383.1">
    <property type="nucleotide sequence ID" value="NZ_VTFT01000001.1"/>
</dbReference>
<dbReference type="OrthoDB" id="8479979at2"/>
<dbReference type="EMBL" id="VTFT01000001">
    <property type="protein sequence ID" value="TYT25833.1"/>
    <property type="molecule type" value="Genomic_DNA"/>
</dbReference>
<sequence length="321" mass="34609">MALTAVSADNGPGQGHEPLLHEADGHTVRQRETLSTIARDHGVSLQAIRDANPQVLNPDVIYPGQTLNLPEGAVPPTPAFVDPAGPTPTLERTDRGPVVTQLQEGLHSAGFDPGTVDGIFGARTEQAVRAFQASRDLDVDGIVGRDTWGALGRSADRPVEPVTGDVVATGDALTDRRIDGLHPEVRAVASQFVQRVEQELGIQLRVTDGFRSFDEQDALYAQGRNGNPGPIVTNARGGQSYHNYGLAFDVVELRPDGNVSWDTDWEGIGRIGEAMGLEWGGRWTGLVDRPHFQLDHGLSTAQLRERVNSENLRADGFVNLD</sequence>
<protein>
    <submittedName>
        <fullName evidence="2">LysM peptidoglycan-binding domain-containing protein</fullName>
    </submittedName>
</protein>
<dbReference type="Gene3D" id="3.10.350.10">
    <property type="entry name" value="LysM domain"/>
    <property type="match status" value="1"/>
</dbReference>
<dbReference type="SUPFAM" id="SSF54106">
    <property type="entry name" value="LysM domain"/>
    <property type="match status" value="1"/>
</dbReference>
<dbReference type="InterPro" id="IPR002477">
    <property type="entry name" value="Peptidoglycan-bd-like"/>
</dbReference>
<dbReference type="Pfam" id="PF01476">
    <property type="entry name" value="LysM"/>
    <property type="match status" value="1"/>
</dbReference>
<feature type="domain" description="LysM" evidence="1">
    <location>
        <begin position="24"/>
        <end position="69"/>
    </location>
</feature>
<dbReference type="InterPro" id="IPR009045">
    <property type="entry name" value="Zn_M74/Hedgehog-like"/>
</dbReference>
<evidence type="ECO:0000313" key="2">
    <source>
        <dbReference type="EMBL" id="TYT25833.1"/>
    </source>
</evidence>